<evidence type="ECO:0000259" key="1">
    <source>
        <dbReference type="Pfam" id="PF13883"/>
    </source>
</evidence>
<proteinExistence type="predicted"/>
<dbReference type="AlphaFoldDB" id="A0A4S3J2W2"/>
<feature type="domain" description="CREG-like beta-barrel" evidence="1">
    <location>
        <begin position="3"/>
        <end position="85"/>
    </location>
</feature>
<dbReference type="Proteomes" id="UP000308092">
    <property type="component" value="Unassembled WGS sequence"/>
</dbReference>
<keyword evidence="3" id="KW-1185">Reference proteome</keyword>
<dbReference type="InterPro" id="IPR055343">
    <property type="entry name" value="CREG_beta-barrel"/>
</dbReference>
<dbReference type="EMBL" id="SOSA01000727">
    <property type="protein sequence ID" value="THC89005.1"/>
    <property type="molecule type" value="Genomic_DNA"/>
</dbReference>
<comment type="caution">
    <text evidence="2">The sequence shown here is derived from an EMBL/GenBank/DDBJ whole genome shotgun (WGS) entry which is preliminary data.</text>
</comment>
<dbReference type="InterPro" id="IPR012349">
    <property type="entry name" value="Split_barrel_FMN-bd"/>
</dbReference>
<protein>
    <recommendedName>
        <fullName evidence="1">CREG-like beta-barrel domain-containing protein</fullName>
    </recommendedName>
</protein>
<sequence>MASCDDTGNPTILAPHLGTTFKNVAAGSNVTLSIDWWDHLTDTDVSFSGLSPSRMALSPLDTETRVGLEQCFVDVHPDTRVWLPD</sequence>
<organism evidence="2 3">
    <name type="scientific">Aspergillus tanneri</name>
    <dbReference type="NCBI Taxonomy" id="1220188"/>
    <lineage>
        <taxon>Eukaryota</taxon>
        <taxon>Fungi</taxon>
        <taxon>Dikarya</taxon>
        <taxon>Ascomycota</taxon>
        <taxon>Pezizomycotina</taxon>
        <taxon>Eurotiomycetes</taxon>
        <taxon>Eurotiomycetidae</taxon>
        <taxon>Eurotiales</taxon>
        <taxon>Aspergillaceae</taxon>
        <taxon>Aspergillus</taxon>
        <taxon>Aspergillus subgen. Circumdati</taxon>
    </lineage>
</organism>
<accession>A0A4S3J2W2</accession>
<dbReference type="Pfam" id="PF13883">
    <property type="entry name" value="CREG_beta-barrel"/>
    <property type="match status" value="1"/>
</dbReference>
<gene>
    <name evidence="2" type="ORF">EYZ11_011546</name>
</gene>
<dbReference type="PANTHER" id="PTHR37273">
    <property type="entry name" value="CHROMOSOME 8, WHOLE GENOME SHOTGUN SEQUENCE"/>
    <property type="match status" value="1"/>
</dbReference>
<dbReference type="PANTHER" id="PTHR37273:SF1">
    <property type="entry name" value="ADL397C-AP"/>
    <property type="match status" value="1"/>
</dbReference>
<dbReference type="Gene3D" id="2.30.110.10">
    <property type="entry name" value="Electron Transport, Fmn-binding Protein, Chain A"/>
    <property type="match status" value="1"/>
</dbReference>
<name>A0A4S3J2W2_9EURO</name>
<dbReference type="STRING" id="1220188.A0A4S3J2W2"/>
<evidence type="ECO:0000313" key="2">
    <source>
        <dbReference type="EMBL" id="THC89005.1"/>
    </source>
</evidence>
<dbReference type="VEuPathDB" id="FungiDB:EYZ11_011546"/>
<evidence type="ECO:0000313" key="3">
    <source>
        <dbReference type="Proteomes" id="UP000308092"/>
    </source>
</evidence>
<dbReference type="SUPFAM" id="SSF50475">
    <property type="entry name" value="FMN-binding split barrel"/>
    <property type="match status" value="1"/>
</dbReference>
<reference evidence="2 3" key="1">
    <citation type="submission" date="2019-03" db="EMBL/GenBank/DDBJ databases">
        <title>The genome sequence of a newly discovered highly antifungal drug resistant Aspergillus species, Aspergillus tanneri NIH 1004.</title>
        <authorList>
            <person name="Mounaud S."/>
            <person name="Singh I."/>
            <person name="Joardar V."/>
            <person name="Pakala S."/>
            <person name="Pakala S."/>
            <person name="Venepally P."/>
            <person name="Hoover J."/>
            <person name="Nierman W."/>
            <person name="Chung J."/>
            <person name="Losada L."/>
        </authorList>
    </citation>
    <scope>NUCLEOTIDE SEQUENCE [LARGE SCALE GENOMIC DNA]</scope>
    <source>
        <strain evidence="2 3">NIH1004</strain>
    </source>
</reference>